<accession>A0ABN9W8L0</accession>
<protein>
    <submittedName>
        <fullName evidence="1">Uncharacterized protein</fullName>
    </submittedName>
</protein>
<organism evidence="1 2">
    <name type="scientific">Prorocentrum cordatum</name>
    <dbReference type="NCBI Taxonomy" id="2364126"/>
    <lineage>
        <taxon>Eukaryota</taxon>
        <taxon>Sar</taxon>
        <taxon>Alveolata</taxon>
        <taxon>Dinophyceae</taxon>
        <taxon>Prorocentrales</taxon>
        <taxon>Prorocentraceae</taxon>
        <taxon>Prorocentrum</taxon>
    </lineage>
</organism>
<evidence type="ECO:0000313" key="1">
    <source>
        <dbReference type="EMBL" id="CAK0880976.1"/>
    </source>
</evidence>
<comment type="caution">
    <text evidence="1">The sequence shown here is derived from an EMBL/GenBank/DDBJ whole genome shotgun (WGS) entry which is preliminary data.</text>
</comment>
<dbReference type="EMBL" id="CAUYUJ010018137">
    <property type="protein sequence ID" value="CAK0880976.1"/>
    <property type="molecule type" value="Genomic_DNA"/>
</dbReference>
<reference evidence="1" key="1">
    <citation type="submission" date="2023-10" db="EMBL/GenBank/DDBJ databases">
        <authorList>
            <person name="Chen Y."/>
            <person name="Shah S."/>
            <person name="Dougan E. K."/>
            <person name="Thang M."/>
            <person name="Chan C."/>
        </authorList>
    </citation>
    <scope>NUCLEOTIDE SEQUENCE [LARGE SCALE GENOMIC DNA]</scope>
</reference>
<proteinExistence type="predicted"/>
<sequence>MVFEETHVALQLRVNALFGDLRDLRVEFLAQHDSWQEAVQRGDLPSVKLACGGLRRLLLESVAFGCLLREAEQRAERRFAFTQRILAPRTGLDDFGVLTDANGDPLLPT</sequence>
<evidence type="ECO:0000313" key="2">
    <source>
        <dbReference type="Proteomes" id="UP001189429"/>
    </source>
</evidence>
<dbReference type="Proteomes" id="UP001189429">
    <property type="component" value="Unassembled WGS sequence"/>
</dbReference>
<keyword evidence="2" id="KW-1185">Reference proteome</keyword>
<name>A0ABN9W8L0_9DINO</name>
<gene>
    <name evidence="1" type="ORF">PCOR1329_LOCUS63964</name>
</gene>